<feature type="domain" description="Xylose isomerase-like TIM barrel" evidence="1">
    <location>
        <begin position="78"/>
        <end position="295"/>
    </location>
</feature>
<dbReference type="KEGG" id="ruv:EC9_47420"/>
<organism evidence="2 3">
    <name type="scientific">Rosistilla ulvae</name>
    <dbReference type="NCBI Taxonomy" id="1930277"/>
    <lineage>
        <taxon>Bacteria</taxon>
        <taxon>Pseudomonadati</taxon>
        <taxon>Planctomycetota</taxon>
        <taxon>Planctomycetia</taxon>
        <taxon>Pirellulales</taxon>
        <taxon>Pirellulaceae</taxon>
        <taxon>Rosistilla</taxon>
    </lineage>
</organism>
<protein>
    <submittedName>
        <fullName evidence="2">Inosose dehydratase</fullName>
        <ecNumber evidence="2">4.2.1.44</ecNumber>
    </submittedName>
</protein>
<sequence>MQDSHSSAQSPLSRRQLLTSSFAAASLAAISPQLAGAAEMIPGRHAPKFKFSLAAYSYRSLLQGKGDVAPKMDLLGFIDECARMQLDGVELTSYYMPEEPTDAYLIGLRSHCFRQGLAVSGTAIRNDFGHSETVARNRNLDHVRRWIDHAATLHAPMIRIFAGHGQKGNSPEQTHDLMVDGIQKSCDYAAKHGIYLALENHGGVTASADGLLKLVRDVDSPWLGVNLDTGNFRFGGEPYEQMEAVAKYAVNVQVKVVVKDADGKPQPMDFARLKKILTDANYRGFVVLEYEEPGDVPAECRRYVQQMRTDLAL</sequence>
<dbReference type="RefSeq" id="WP_145348333.1">
    <property type="nucleotide sequence ID" value="NZ_CP036261.1"/>
</dbReference>
<evidence type="ECO:0000313" key="3">
    <source>
        <dbReference type="Proteomes" id="UP000319557"/>
    </source>
</evidence>
<dbReference type="SUPFAM" id="SSF51658">
    <property type="entry name" value="Xylose isomerase-like"/>
    <property type="match status" value="1"/>
</dbReference>
<dbReference type="PANTHER" id="PTHR12110">
    <property type="entry name" value="HYDROXYPYRUVATE ISOMERASE"/>
    <property type="match status" value="1"/>
</dbReference>
<dbReference type="InterPro" id="IPR006311">
    <property type="entry name" value="TAT_signal"/>
</dbReference>
<name>A0A517M6M4_9BACT</name>
<dbReference type="EC" id="4.2.1.44" evidence="2"/>
<dbReference type="InterPro" id="IPR036237">
    <property type="entry name" value="Xyl_isomerase-like_sf"/>
</dbReference>
<reference evidence="2 3" key="1">
    <citation type="submission" date="2019-02" db="EMBL/GenBank/DDBJ databases">
        <title>Deep-cultivation of Planctomycetes and their phenomic and genomic characterization uncovers novel biology.</title>
        <authorList>
            <person name="Wiegand S."/>
            <person name="Jogler M."/>
            <person name="Boedeker C."/>
            <person name="Pinto D."/>
            <person name="Vollmers J."/>
            <person name="Rivas-Marin E."/>
            <person name="Kohn T."/>
            <person name="Peeters S.H."/>
            <person name="Heuer A."/>
            <person name="Rast P."/>
            <person name="Oberbeckmann S."/>
            <person name="Bunk B."/>
            <person name="Jeske O."/>
            <person name="Meyerdierks A."/>
            <person name="Storesund J.E."/>
            <person name="Kallscheuer N."/>
            <person name="Luecker S."/>
            <person name="Lage O.M."/>
            <person name="Pohl T."/>
            <person name="Merkel B.J."/>
            <person name="Hornburger P."/>
            <person name="Mueller R.-W."/>
            <person name="Bruemmer F."/>
            <person name="Labrenz M."/>
            <person name="Spormann A.M."/>
            <person name="Op den Camp H."/>
            <person name="Overmann J."/>
            <person name="Amann R."/>
            <person name="Jetten M.S.M."/>
            <person name="Mascher T."/>
            <person name="Medema M.H."/>
            <person name="Devos D.P."/>
            <person name="Kaster A.-K."/>
            <person name="Ovreas L."/>
            <person name="Rohde M."/>
            <person name="Galperin M.Y."/>
            <person name="Jogler C."/>
        </authorList>
    </citation>
    <scope>NUCLEOTIDE SEQUENCE [LARGE SCALE GENOMIC DNA]</scope>
    <source>
        <strain evidence="2 3">EC9</strain>
    </source>
</reference>
<evidence type="ECO:0000259" key="1">
    <source>
        <dbReference type="Pfam" id="PF01261"/>
    </source>
</evidence>
<dbReference type="EMBL" id="CP036261">
    <property type="protein sequence ID" value="QDS90528.1"/>
    <property type="molecule type" value="Genomic_DNA"/>
</dbReference>
<evidence type="ECO:0000313" key="2">
    <source>
        <dbReference type="EMBL" id="QDS90528.1"/>
    </source>
</evidence>
<dbReference type="GO" id="GO:0050114">
    <property type="term" value="F:myo-inosose-2 dehydratase activity"/>
    <property type="evidence" value="ECO:0007669"/>
    <property type="project" value="UniProtKB-EC"/>
</dbReference>
<accession>A0A517M6M4</accession>
<dbReference type="PROSITE" id="PS51318">
    <property type="entry name" value="TAT"/>
    <property type="match status" value="1"/>
</dbReference>
<dbReference type="Gene3D" id="3.20.20.150">
    <property type="entry name" value="Divalent-metal-dependent TIM barrel enzymes"/>
    <property type="match status" value="1"/>
</dbReference>
<dbReference type="Proteomes" id="UP000319557">
    <property type="component" value="Chromosome"/>
</dbReference>
<proteinExistence type="predicted"/>
<dbReference type="InterPro" id="IPR013022">
    <property type="entry name" value="Xyl_isomerase-like_TIM-brl"/>
</dbReference>
<dbReference type="AlphaFoldDB" id="A0A517M6M4"/>
<dbReference type="PANTHER" id="PTHR12110:SF53">
    <property type="entry name" value="BLR5974 PROTEIN"/>
    <property type="match status" value="1"/>
</dbReference>
<dbReference type="Pfam" id="PF01261">
    <property type="entry name" value="AP_endonuc_2"/>
    <property type="match status" value="1"/>
</dbReference>
<dbReference type="OrthoDB" id="259215at2"/>
<keyword evidence="2" id="KW-0456">Lyase</keyword>
<dbReference type="InterPro" id="IPR050312">
    <property type="entry name" value="IolE/XylAMocC-like"/>
</dbReference>
<gene>
    <name evidence="2" type="primary">iolE_4</name>
    <name evidence="2" type="ORF">EC9_47420</name>
</gene>
<keyword evidence="3" id="KW-1185">Reference proteome</keyword>